<evidence type="ECO:0000313" key="2">
    <source>
        <dbReference type="EMBL" id="NGP88460.1"/>
    </source>
</evidence>
<evidence type="ECO:0000313" key="3">
    <source>
        <dbReference type="Proteomes" id="UP000479132"/>
    </source>
</evidence>
<proteinExistence type="predicted"/>
<dbReference type="EMBL" id="JAALLS010000010">
    <property type="protein sequence ID" value="NGP88460.1"/>
    <property type="molecule type" value="Genomic_DNA"/>
</dbReference>
<name>A0A6M1TIN2_9BACT</name>
<comment type="caution">
    <text evidence="2">The sequence shown here is derived from an EMBL/GenBank/DDBJ whole genome shotgun (WGS) entry which is preliminary data.</text>
</comment>
<feature type="transmembrane region" description="Helical" evidence="1">
    <location>
        <begin position="93"/>
        <end position="116"/>
    </location>
</feature>
<dbReference type="AlphaFoldDB" id="A0A6M1TIN2"/>
<dbReference type="RefSeq" id="WP_165268212.1">
    <property type="nucleotide sequence ID" value="NZ_JAALLS010000010.1"/>
</dbReference>
<sequence length="215" mass="24683">MMTIILLGVLSFLLLLGIAFFLQKVHFQNISLAFLSGYLVLFLFTLSAVYIEDLWNPTMGYERLFFLFVITLASLLNAIVVGVMVYKQKIQKMIFVLSLTFIFLAPFFAYCSFSVFQWYHFDRYKSTYCIESENNSYILRLNSESSVATISKQIGPHSYASYFHGYYNRQGDTAILEGEQFIAKDSLENSTYTLTGQQLIGFPEKGDTTQLHSCH</sequence>
<evidence type="ECO:0000256" key="1">
    <source>
        <dbReference type="SAM" id="Phobius"/>
    </source>
</evidence>
<reference evidence="2 3" key="1">
    <citation type="submission" date="2020-02" db="EMBL/GenBank/DDBJ databases">
        <title>Aliifodinibius halophilus 2W32, complete genome.</title>
        <authorList>
            <person name="Li Y."/>
            <person name="Wu S."/>
        </authorList>
    </citation>
    <scope>NUCLEOTIDE SEQUENCE [LARGE SCALE GENOMIC DNA]</scope>
    <source>
        <strain evidence="2 3">2W32</strain>
    </source>
</reference>
<keyword evidence="1" id="KW-1133">Transmembrane helix</keyword>
<dbReference type="Proteomes" id="UP000479132">
    <property type="component" value="Unassembled WGS sequence"/>
</dbReference>
<gene>
    <name evidence="2" type="ORF">G3569_08840</name>
</gene>
<keyword evidence="1" id="KW-0812">Transmembrane</keyword>
<accession>A0A6M1TIN2</accession>
<keyword evidence="1" id="KW-0472">Membrane</keyword>
<feature type="transmembrane region" description="Helical" evidence="1">
    <location>
        <begin position="31"/>
        <end position="52"/>
    </location>
</feature>
<organism evidence="2 3">
    <name type="scientific">Fodinibius halophilus</name>
    <dbReference type="NCBI Taxonomy" id="1736908"/>
    <lineage>
        <taxon>Bacteria</taxon>
        <taxon>Pseudomonadati</taxon>
        <taxon>Balneolota</taxon>
        <taxon>Balneolia</taxon>
        <taxon>Balneolales</taxon>
        <taxon>Balneolaceae</taxon>
        <taxon>Fodinibius</taxon>
    </lineage>
</organism>
<feature type="transmembrane region" description="Helical" evidence="1">
    <location>
        <begin position="64"/>
        <end position="87"/>
    </location>
</feature>
<protein>
    <submittedName>
        <fullName evidence="2">Uncharacterized protein</fullName>
    </submittedName>
</protein>
<keyword evidence="3" id="KW-1185">Reference proteome</keyword>